<reference evidence="2" key="1">
    <citation type="journal article" date="2010" name="Science">
        <title>Signatures of adaptation to obligate biotrophy in the Hyaloperonospora arabidopsidis genome.</title>
        <authorList>
            <person name="Baxter L."/>
            <person name="Tripathy S."/>
            <person name="Ishaque N."/>
            <person name="Boot N."/>
            <person name="Cabral A."/>
            <person name="Kemen E."/>
            <person name="Thines M."/>
            <person name="Ah-Fong A."/>
            <person name="Anderson R."/>
            <person name="Badejoko W."/>
            <person name="Bittner-Eddy P."/>
            <person name="Boore J.L."/>
            <person name="Chibucos M.C."/>
            <person name="Coates M."/>
            <person name="Dehal P."/>
            <person name="Delehaunty K."/>
            <person name="Dong S."/>
            <person name="Downton P."/>
            <person name="Dumas B."/>
            <person name="Fabro G."/>
            <person name="Fronick C."/>
            <person name="Fuerstenberg S.I."/>
            <person name="Fulton L."/>
            <person name="Gaulin E."/>
            <person name="Govers F."/>
            <person name="Hughes L."/>
            <person name="Humphray S."/>
            <person name="Jiang R.H."/>
            <person name="Judelson H."/>
            <person name="Kamoun S."/>
            <person name="Kyung K."/>
            <person name="Meijer H."/>
            <person name="Minx P."/>
            <person name="Morris P."/>
            <person name="Nelson J."/>
            <person name="Phuntumart V."/>
            <person name="Qutob D."/>
            <person name="Rehmany A."/>
            <person name="Rougon-Cardoso A."/>
            <person name="Ryden P."/>
            <person name="Torto-Alalibo T."/>
            <person name="Studholme D."/>
            <person name="Wang Y."/>
            <person name="Win J."/>
            <person name="Wood J."/>
            <person name="Clifton S.W."/>
            <person name="Rogers J."/>
            <person name="Van den Ackerveken G."/>
            <person name="Jones J.D."/>
            <person name="McDowell J.M."/>
            <person name="Beynon J."/>
            <person name="Tyler B.M."/>
        </authorList>
    </citation>
    <scope>NUCLEOTIDE SEQUENCE [LARGE SCALE GENOMIC DNA]</scope>
    <source>
        <strain evidence="2">Emoy2</strain>
    </source>
</reference>
<dbReference type="VEuPathDB" id="FungiDB:HpaG813143"/>
<proteinExistence type="predicted"/>
<keyword evidence="2" id="KW-1185">Reference proteome</keyword>
<reference evidence="1" key="2">
    <citation type="submission" date="2015-06" db="UniProtKB">
        <authorList>
            <consortium name="EnsemblProtists"/>
        </authorList>
    </citation>
    <scope>IDENTIFICATION</scope>
    <source>
        <strain evidence="1">Emoy2</strain>
    </source>
</reference>
<dbReference type="InParanoid" id="M4C228"/>
<dbReference type="Proteomes" id="UP000011713">
    <property type="component" value="Unassembled WGS sequence"/>
</dbReference>
<dbReference type="EMBL" id="JH598112">
    <property type="status" value="NOT_ANNOTATED_CDS"/>
    <property type="molecule type" value="Genomic_DNA"/>
</dbReference>
<dbReference type="HOGENOM" id="CLU_2150696_0_0_1"/>
<sequence length="112" mass="12935">MRSNAVPQKNPLNHTYSCRPHQSINHSINRSYNTGISRSLPISSIETRPSPNVGFPFPVLSFPVIAYNIYLAFHYTDVWITTLTQSRTCLLELVILASRTWRNHEHIRYVLP</sequence>
<name>M4C228_HYAAE</name>
<accession>M4C228</accession>
<evidence type="ECO:0000313" key="2">
    <source>
        <dbReference type="Proteomes" id="UP000011713"/>
    </source>
</evidence>
<dbReference type="AlphaFoldDB" id="M4C228"/>
<dbReference type="EnsemblProtists" id="HpaT813143">
    <property type="protein sequence ID" value="HpaP813143"/>
    <property type="gene ID" value="HpaG813143"/>
</dbReference>
<organism evidence="1 2">
    <name type="scientific">Hyaloperonospora arabidopsidis (strain Emoy2)</name>
    <name type="common">Downy mildew agent</name>
    <name type="synonym">Peronospora arabidopsidis</name>
    <dbReference type="NCBI Taxonomy" id="559515"/>
    <lineage>
        <taxon>Eukaryota</taxon>
        <taxon>Sar</taxon>
        <taxon>Stramenopiles</taxon>
        <taxon>Oomycota</taxon>
        <taxon>Peronosporomycetes</taxon>
        <taxon>Peronosporales</taxon>
        <taxon>Peronosporaceae</taxon>
        <taxon>Hyaloperonospora</taxon>
    </lineage>
</organism>
<evidence type="ECO:0000313" key="1">
    <source>
        <dbReference type="EnsemblProtists" id="HpaP813143"/>
    </source>
</evidence>
<protein>
    <submittedName>
        <fullName evidence="1">Uncharacterized protein</fullName>
    </submittedName>
</protein>